<name>A0A9D3YL13_DREPO</name>
<gene>
    <name evidence="1" type="ORF">DPMN_077500</name>
</gene>
<accession>A0A9D3YL13</accession>
<dbReference type="EMBL" id="JAIWYP010000015">
    <property type="protein sequence ID" value="KAH3702477.1"/>
    <property type="molecule type" value="Genomic_DNA"/>
</dbReference>
<sequence>MMFIVDSLITQSHLNITIARSKNDEMKRPGTGGGPRVKDFSIPEQILLEHFGDSASLAGVPNAIDTDGLYL</sequence>
<reference evidence="1" key="2">
    <citation type="submission" date="2020-11" db="EMBL/GenBank/DDBJ databases">
        <authorList>
            <person name="McCartney M.A."/>
            <person name="Auch B."/>
            <person name="Kono T."/>
            <person name="Mallez S."/>
            <person name="Becker A."/>
            <person name="Gohl D.M."/>
            <person name="Silverstein K.A.T."/>
            <person name="Koren S."/>
            <person name="Bechman K.B."/>
            <person name="Herman A."/>
            <person name="Abrahante J.E."/>
            <person name="Garbe J."/>
        </authorList>
    </citation>
    <scope>NUCLEOTIDE SEQUENCE</scope>
    <source>
        <strain evidence="1">Duluth1</strain>
        <tissue evidence="1">Whole animal</tissue>
    </source>
</reference>
<keyword evidence="2" id="KW-1185">Reference proteome</keyword>
<protein>
    <submittedName>
        <fullName evidence="1">Uncharacterized protein</fullName>
    </submittedName>
</protein>
<evidence type="ECO:0000313" key="2">
    <source>
        <dbReference type="Proteomes" id="UP000828390"/>
    </source>
</evidence>
<reference evidence="1" key="1">
    <citation type="journal article" date="2019" name="bioRxiv">
        <title>The Genome of the Zebra Mussel, Dreissena polymorpha: A Resource for Invasive Species Research.</title>
        <authorList>
            <person name="McCartney M.A."/>
            <person name="Auch B."/>
            <person name="Kono T."/>
            <person name="Mallez S."/>
            <person name="Zhang Y."/>
            <person name="Obille A."/>
            <person name="Becker A."/>
            <person name="Abrahante J.E."/>
            <person name="Garbe J."/>
            <person name="Badalamenti J.P."/>
            <person name="Herman A."/>
            <person name="Mangelson H."/>
            <person name="Liachko I."/>
            <person name="Sullivan S."/>
            <person name="Sone E.D."/>
            <person name="Koren S."/>
            <person name="Silverstein K.A.T."/>
            <person name="Beckman K.B."/>
            <person name="Gohl D.M."/>
        </authorList>
    </citation>
    <scope>NUCLEOTIDE SEQUENCE</scope>
    <source>
        <strain evidence="1">Duluth1</strain>
        <tissue evidence="1">Whole animal</tissue>
    </source>
</reference>
<proteinExistence type="predicted"/>
<dbReference type="Proteomes" id="UP000828390">
    <property type="component" value="Unassembled WGS sequence"/>
</dbReference>
<evidence type="ECO:0000313" key="1">
    <source>
        <dbReference type="EMBL" id="KAH3702477.1"/>
    </source>
</evidence>
<comment type="caution">
    <text evidence="1">The sequence shown here is derived from an EMBL/GenBank/DDBJ whole genome shotgun (WGS) entry which is preliminary data.</text>
</comment>
<dbReference type="AlphaFoldDB" id="A0A9D3YL13"/>
<organism evidence="1 2">
    <name type="scientific">Dreissena polymorpha</name>
    <name type="common">Zebra mussel</name>
    <name type="synonym">Mytilus polymorpha</name>
    <dbReference type="NCBI Taxonomy" id="45954"/>
    <lineage>
        <taxon>Eukaryota</taxon>
        <taxon>Metazoa</taxon>
        <taxon>Spiralia</taxon>
        <taxon>Lophotrochozoa</taxon>
        <taxon>Mollusca</taxon>
        <taxon>Bivalvia</taxon>
        <taxon>Autobranchia</taxon>
        <taxon>Heteroconchia</taxon>
        <taxon>Euheterodonta</taxon>
        <taxon>Imparidentia</taxon>
        <taxon>Neoheterodontei</taxon>
        <taxon>Myida</taxon>
        <taxon>Dreissenoidea</taxon>
        <taxon>Dreissenidae</taxon>
        <taxon>Dreissena</taxon>
    </lineage>
</organism>